<feature type="transmembrane region" description="Helical" evidence="1">
    <location>
        <begin position="30"/>
        <end position="48"/>
    </location>
</feature>
<dbReference type="WBParaSite" id="PgR083X_g029_t02">
    <property type="protein sequence ID" value="PgR083X_g029_t02"/>
    <property type="gene ID" value="PgR083X_g029"/>
</dbReference>
<keyword evidence="2" id="KW-1185">Reference proteome</keyword>
<accession>A0A915C499</accession>
<reference evidence="3" key="1">
    <citation type="submission" date="2022-11" db="UniProtKB">
        <authorList>
            <consortium name="WormBaseParasite"/>
        </authorList>
    </citation>
    <scope>IDENTIFICATION</scope>
</reference>
<proteinExistence type="predicted"/>
<keyword evidence="1" id="KW-1133">Transmembrane helix</keyword>
<evidence type="ECO:0000313" key="3">
    <source>
        <dbReference type="WBParaSite" id="PgR083X_g029_t02"/>
    </source>
</evidence>
<keyword evidence="1" id="KW-0472">Membrane</keyword>
<evidence type="ECO:0000313" key="2">
    <source>
        <dbReference type="Proteomes" id="UP000887569"/>
    </source>
</evidence>
<organism evidence="2 3">
    <name type="scientific">Parascaris univalens</name>
    <name type="common">Nematode worm</name>
    <dbReference type="NCBI Taxonomy" id="6257"/>
    <lineage>
        <taxon>Eukaryota</taxon>
        <taxon>Metazoa</taxon>
        <taxon>Ecdysozoa</taxon>
        <taxon>Nematoda</taxon>
        <taxon>Chromadorea</taxon>
        <taxon>Rhabditida</taxon>
        <taxon>Spirurina</taxon>
        <taxon>Ascaridomorpha</taxon>
        <taxon>Ascaridoidea</taxon>
        <taxon>Ascarididae</taxon>
        <taxon>Parascaris</taxon>
    </lineage>
</organism>
<dbReference type="AlphaFoldDB" id="A0A915C499"/>
<keyword evidence="1" id="KW-0812">Transmembrane</keyword>
<sequence>MSRSHRPSFPGGNFRCCHLSSSTSFRSSPIRNALFCMLLMIVLCILFFQQTI</sequence>
<name>A0A915C499_PARUN</name>
<dbReference type="Proteomes" id="UP000887569">
    <property type="component" value="Unplaced"/>
</dbReference>
<evidence type="ECO:0000256" key="1">
    <source>
        <dbReference type="SAM" id="Phobius"/>
    </source>
</evidence>
<protein>
    <submittedName>
        <fullName evidence="3">Uncharacterized protein</fullName>
    </submittedName>
</protein>